<sequence length="308" mass="32740">MPNPKELLAALPFDIRVEALAAALLENTEGLADSAQLKVRPRGHLGRAGEREVTAMAGTEFNAAGQEVVYLDVNREGLYDTLPEMLFFDPAMDGAEEDEKTEYLALQQEASRRFLLPFEQTFYQARIDLEVAERRAVREMGGWLRRVFRLEVPAGSPVDPEKLAAFALMLPFVPGVVGKPGRAAGLLSSVLGKPVTLVAGPPAPCDLPAAQQSALGEALLGVDLVLGALFADGISALAVTVAGVGAGEAADWLPGGRHRLLLEDQLLPYLLPAEQTATLRIEVDGTDGGFTLGETAPGSLLGYTTQLN</sequence>
<organism evidence="1">
    <name type="scientific">uncultured Cytophagales bacterium</name>
    <dbReference type="NCBI Taxonomy" id="158755"/>
    <lineage>
        <taxon>Bacteria</taxon>
        <taxon>Pseudomonadati</taxon>
        <taxon>Bacteroidota</taxon>
        <taxon>Sphingobacteriia</taxon>
        <taxon>Sphingobacteriales</taxon>
        <taxon>environmental samples</taxon>
    </lineage>
</organism>
<accession>A0A6J4HQ54</accession>
<evidence type="ECO:0000313" key="1">
    <source>
        <dbReference type="EMBL" id="CAA9228793.1"/>
    </source>
</evidence>
<dbReference type="Pfam" id="PF06996">
    <property type="entry name" value="T6SS_TssG"/>
    <property type="match status" value="1"/>
</dbReference>
<name>A0A6J4HQ54_9SPHI</name>
<protein>
    <submittedName>
        <fullName evidence="1">Uncharacterized protein</fullName>
    </submittedName>
</protein>
<dbReference type="AlphaFoldDB" id="A0A6J4HQ54"/>
<gene>
    <name evidence="1" type="ORF">AVDCRST_MAG56-839</name>
</gene>
<dbReference type="InterPro" id="IPR010732">
    <property type="entry name" value="T6SS_TssG-like"/>
</dbReference>
<dbReference type="EMBL" id="CADCTQ010000076">
    <property type="protein sequence ID" value="CAA9228793.1"/>
    <property type="molecule type" value="Genomic_DNA"/>
</dbReference>
<proteinExistence type="predicted"/>
<reference evidence="1" key="1">
    <citation type="submission" date="2020-02" db="EMBL/GenBank/DDBJ databases">
        <authorList>
            <person name="Meier V. D."/>
        </authorList>
    </citation>
    <scope>NUCLEOTIDE SEQUENCE</scope>
    <source>
        <strain evidence="1">AVDCRST_MAG56</strain>
    </source>
</reference>